<dbReference type="InterPro" id="IPR053219">
    <property type="entry name" value="GPCR_Dmsr-1"/>
</dbReference>
<evidence type="ECO:0000259" key="6">
    <source>
        <dbReference type="PROSITE" id="PS50262"/>
    </source>
</evidence>
<evidence type="ECO:0000256" key="3">
    <source>
        <dbReference type="ARBA" id="ARBA00022989"/>
    </source>
</evidence>
<gene>
    <name evidence="7" type="primary">FR</name>
    <name evidence="7" type="ORF">T10_9701</name>
</gene>
<evidence type="ECO:0000256" key="2">
    <source>
        <dbReference type="ARBA" id="ARBA00022692"/>
    </source>
</evidence>
<feature type="transmembrane region" description="Helical" evidence="5">
    <location>
        <begin position="207"/>
        <end position="226"/>
    </location>
</feature>
<evidence type="ECO:0000256" key="5">
    <source>
        <dbReference type="SAM" id="Phobius"/>
    </source>
</evidence>
<dbReference type="InterPro" id="IPR019427">
    <property type="entry name" value="7TM_GPCR_serpentine_rcpt_Srw"/>
</dbReference>
<evidence type="ECO:0000256" key="1">
    <source>
        <dbReference type="ARBA" id="ARBA00004370"/>
    </source>
</evidence>
<dbReference type="SUPFAM" id="SSF81321">
    <property type="entry name" value="Family A G protein-coupled receptor-like"/>
    <property type="match status" value="1"/>
</dbReference>
<feature type="transmembrane region" description="Helical" evidence="5">
    <location>
        <begin position="360"/>
        <end position="379"/>
    </location>
</feature>
<dbReference type="AlphaFoldDB" id="A0A0V1N6K5"/>
<dbReference type="OrthoDB" id="5864054at2759"/>
<dbReference type="PANTHER" id="PTHR46273">
    <property type="entry name" value="MYOSUPPRESSIN RECEPTOR 1, ISOFORM B-RELATED"/>
    <property type="match status" value="1"/>
</dbReference>
<dbReference type="GO" id="GO:0005886">
    <property type="term" value="C:plasma membrane"/>
    <property type="evidence" value="ECO:0007669"/>
    <property type="project" value="TreeGrafter"/>
</dbReference>
<keyword evidence="7" id="KW-0675">Receptor</keyword>
<feature type="transmembrane region" description="Helical" evidence="5">
    <location>
        <begin position="158"/>
        <end position="186"/>
    </location>
</feature>
<dbReference type="STRING" id="268474.A0A0V1N6K5"/>
<name>A0A0V1N6K5_9BILA</name>
<proteinExistence type="predicted"/>
<protein>
    <submittedName>
        <fullName evidence="7">FMRFamide receptor</fullName>
    </submittedName>
</protein>
<reference evidence="7 8" key="1">
    <citation type="submission" date="2015-01" db="EMBL/GenBank/DDBJ databases">
        <title>Evolution of Trichinella species and genotypes.</title>
        <authorList>
            <person name="Korhonen P.K."/>
            <person name="Edoardo P."/>
            <person name="Giuseppe L.R."/>
            <person name="Gasser R.B."/>
        </authorList>
    </citation>
    <scope>NUCLEOTIDE SEQUENCE [LARGE SCALE GENOMIC DNA]</scope>
    <source>
        <strain evidence="7">ISS1980</strain>
    </source>
</reference>
<dbReference type="InterPro" id="IPR017452">
    <property type="entry name" value="GPCR_Rhodpsn_7TM"/>
</dbReference>
<feature type="transmembrane region" description="Helical" evidence="5">
    <location>
        <begin position="85"/>
        <end position="107"/>
    </location>
</feature>
<dbReference type="EMBL" id="JYDO01000006">
    <property type="protein sequence ID" value="KRZ79472.1"/>
    <property type="molecule type" value="Genomic_DNA"/>
</dbReference>
<dbReference type="Gene3D" id="1.20.1070.10">
    <property type="entry name" value="Rhodopsin 7-helix transmembrane proteins"/>
    <property type="match status" value="1"/>
</dbReference>
<evidence type="ECO:0000256" key="4">
    <source>
        <dbReference type="ARBA" id="ARBA00023136"/>
    </source>
</evidence>
<comment type="subcellular location">
    <subcellularLocation>
        <location evidence="1">Membrane</location>
    </subcellularLocation>
</comment>
<keyword evidence="2 5" id="KW-0812">Transmembrane</keyword>
<feature type="domain" description="G-protein coupled receptors family 1 profile" evidence="6">
    <location>
        <begin position="100"/>
        <end position="376"/>
    </location>
</feature>
<evidence type="ECO:0000313" key="8">
    <source>
        <dbReference type="Proteomes" id="UP000054843"/>
    </source>
</evidence>
<dbReference type="PRINTS" id="PR00237">
    <property type="entry name" value="GPCRRHODOPSN"/>
</dbReference>
<keyword evidence="8" id="KW-1185">Reference proteome</keyword>
<dbReference type="Proteomes" id="UP000054843">
    <property type="component" value="Unassembled WGS sequence"/>
</dbReference>
<keyword evidence="4 5" id="KW-0472">Membrane</keyword>
<evidence type="ECO:0000313" key="7">
    <source>
        <dbReference type="EMBL" id="KRZ79472.1"/>
    </source>
</evidence>
<dbReference type="CDD" id="cd14978">
    <property type="entry name" value="7tmA_FMRFamide_R-like"/>
    <property type="match status" value="1"/>
</dbReference>
<feature type="transmembrane region" description="Helical" evidence="5">
    <location>
        <begin position="276"/>
        <end position="298"/>
    </location>
</feature>
<keyword evidence="3 5" id="KW-1133">Transmembrane helix</keyword>
<feature type="transmembrane region" description="Helical" evidence="5">
    <location>
        <begin position="119"/>
        <end position="138"/>
    </location>
</feature>
<dbReference type="GO" id="GO:0008528">
    <property type="term" value="F:G protein-coupled peptide receptor activity"/>
    <property type="evidence" value="ECO:0007669"/>
    <property type="project" value="InterPro"/>
</dbReference>
<dbReference type="Pfam" id="PF10324">
    <property type="entry name" value="7TM_GPCR_Srw"/>
    <property type="match status" value="1"/>
</dbReference>
<feature type="transmembrane region" description="Helical" evidence="5">
    <location>
        <begin position="319"/>
        <end position="340"/>
    </location>
</feature>
<sequence>MCAETRRMSSIKLFQQLHLISLSSVSESVNFSRSILGTGCLRLPTMVAWIVDNETKGYTERTDRAEDAAWVSSGLIAFTNSYGFIHAYLSPIICCIGILANIATIVVLTRPAMRTSVNVILAAMAACHATTMLTYLIFTLRTNLTNKCYFPVYDTYFWLVFVVMHADLSVTLHSVSLWLTVDLAIVRYLVLRRPQAATVANAPRTGIWIMLVTVVAVCACCFLNFLRNSIGARPAPESLCPAAAVAHLANQTVYEIKPPTWYTAEMEAINLWTVGIGLKVLPCILLSIFIALLIHILIDTRRRQIRLSKKANIATGDRTTALLLLIVFVFWLTQIPQGIMTIANAFDQAIFDIYLALGDFWDLLSLVNSCVSFPAYCIMSQMFRHEFMAVFGLKRCFKTNNQLSSRGILLPDQNFKHIQANSQSLLRDQNGKSEML</sequence>
<dbReference type="PANTHER" id="PTHR46273:SF4">
    <property type="entry name" value="AT19640P"/>
    <property type="match status" value="1"/>
</dbReference>
<accession>A0A0V1N6K5</accession>
<organism evidence="7 8">
    <name type="scientific">Trichinella papuae</name>
    <dbReference type="NCBI Taxonomy" id="268474"/>
    <lineage>
        <taxon>Eukaryota</taxon>
        <taxon>Metazoa</taxon>
        <taxon>Ecdysozoa</taxon>
        <taxon>Nematoda</taxon>
        <taxon>Enoplea</taxon>
        <taxon>Dorylaimia</taxon>
        <taxon>Trichinellida</taxon>
        <taxon>Trichinellidae</taxon>
        <taxon>Trichinella</taxon>
    </lineage>
</organism>
<dbReference type="PROSITE" id="PS50262">
    <property type="entry name" value="G_PROTEIN_RECEP_F1_2"/>
    <property type="match status" value="1"/>
</dbReference>
<dbReference type="InterPro" id="IPR000276">
    <property type="entry name" value="GPCR_Rhodpsn"/>
</dbReference>
<comment type="caution">
    <text evidence="7">The sequence shown here is derived from an EMBL/GenBank/DDBJ whole genome shotgun (WGS) entry which is preliminary data.</text>
</comment>